<feature type="domain" description="N-acetyltransferase" evidence="1">
    <location>
        <begin position="24"/>
        <end position="187"/>
    </location>
</feature>
<comment type="caution">
    <text evidence="2">The sequence shown here is derived from an EMBL/GenBank/DDBJ whole genome shotgun (WGS) entry which is preliminary data.</text>
</comment>
<dbReference type="EMBL" id="QWEC01000006">
    <property type="protein sequence ID" value="RII98876.1"/>
    <property type="molecule type" value="Genomic_DNA"/>
</dbReference>
<proteinExistence type="predicted"/>
<dbReference type="GO" id="GO:0016747">
    <property type="term" value="F:acyltransferase activity, transferring groups other than amino-acyl groups"/>
    <property type="evidence" value="ECO:0007669"/>
    <property type="project" value="InterPro"/>
</dbReference>
<sequence>MSALPLSRRIDRPDSMAPAPLVGIRWRPVVLGDVDALVQIGERIAEADHPDWVDTREDILEELGHSYMDLASDSLAAVTEDGEIVAWGLVIHPPTQETLVRSILTGGVDPTRRGEGIGRSLLAWQHSRALQQLAGSESTLPGWVVVAADERASGAASTLRRAGFAPNRWFQNLARTTTGPLADVTAPDGIRIVEYGAEHSEAAHAARDAAFRGHGSSQPMSDEQWDSMTSLETFDHGLSFLALDDADRVVGLLLTLLTEHGADGPSASSGYVWVIGVVPDARHRGVARALLAQHLRSANDAGVDRSVLDVATDGDGTGLELFEGLGYVPQTVSVNYAATY</sequence>
<gene>
    <name evidence="2" type="ORF">DZF96_01085</name>
</gene>
<evidence type="ECO:0000313" key="2">
    <source>
        <dbReference type="EMBL" id="RII98876.1"/>
    </source>
</evidence>
<dbReference type="InterPro" id="IPR050276">
    <property type="entry name" value="MshD_Acetyltransferase"/>
</dbReference>
<dbReference type="Pfam" id="PF00583">
    <property type="entry name" value="Acetyltransf_1"/>
    <property type="match status" value="1"/>
</dbReference>
<dbReference type="InterPro" id="IPR000182">
    <property type="entry name" value="GNAT_dom"/>
</dbReference>
<dbReference type="Gene3D" id="3.40.630.30">
    <property type="match status" value="1"/>
</dbReference>
<reference evidence="2 3" key="1">
    <citation type="submission" date="2018-08" db="EMBL/GenBank/DDBJ databases">
        <title>Genome Sequence of Clavibacter michiganensis Subspecies type strains, and the Atypical Peach-Colored Strains Isolated from Tomato.</title>
        <authorList>
            <person name="Osdaghi E."/>
            <person name="Portier P."/>
            <person name="Briand M."/>
            <person name="Jacques M.-A."/>
        </authorList>
    </citation>
    <scope>NUCLEOTIDE SEQUENCE [LARGE SCALE GENOMIC DNA]</scope>
    <source>
        <strain evidence="2 3">CFBP 7493</strain>
    </source>
</reference>
<dbReference type="PROSITE" id="PS51186">
    <property type="entry name" value="GNAT"/>
    <property type="match status" value="2"/>
</dbReference>
<dbReference type="AlphaFoldDB" id="A0A399P241"/>
<accession>A0A399P241</accession>
<dbReference type="InterPro" id="IPR016181">
    <property type="entry name" value="Acyl_CoA_acyltransferase"/>
</dbReference>
<protein>
    <submittedName>
        <fullName evidence="2">GNAT family N-acetyltransferase</fullName>
    </submittedName>
</protein>
<organism evidence="2 3">
    <name type="scientific">Clavibacter michiganensis</name>
    <dbReference type="NCBI Taxonomy" id="28447"/>
    <lineage>
        <taxon>Bacteria</taxon>
        <taxon>Bacillati</taxon>
        <taxon>Actinomycetota</taxon>
        <taxon>Actinomycetes</taxon>
        <taxon>Micrococcales</taxon>
        <taxon>Microbacteriaceae</taxon>
        <taxon>Clavibacter</taxon>
    </lineage>
</organism>
<name>A0A399P241_9MICO</name>
<dbReference type="PANTHER" id="PTHR43617">
    <property type="entry name" value="L-AMINO ACID N-ACETYLTRANSFERASE"/>
    <property type="match status" value="1"/>
</dbReference>
<evidence type="ECO:0000313" key="3">
    <source>
        <dbReference type="Proteomes" id="UP000266298"/>
    </source>
</evidence>
<evidence type="ECO:0000259" key="1">
    <source>
        <dbReference type="PROSITE" id="PS51186"/>
    </source>
</evidence>
<keyword evidence="2" id="KW-0808">Transferase</keyword>
<dbReference type="SUPFAM" id="SSF55729">
    <property type="entry name" value="Acyl-CoA N-acyltransferases (Nat)"/>
    <property type="match status" value="2"/>
</dbReference>
<feature type="domain" description="N-acetyltransferase" evidence="1">
    <location>
        <begin position="190"/>
        <end position="340"/>
    </location>
</feature>
<dbReference type="CDD" id="cd04301">
    <property type="entry name" value="NAT_SF"/>
    <property type="match status" value="2"/>
</dbReference>
<dbReference type="Proteomes" id="UP000266298">
    <property type="component" value="Unassembled WGS sequence"/>
</dbReference>